<name>A0A5D3C1X8_CUCMM</name>
<organism evidence="1 2">
    <name type="scientific">Cucumis melo var. makuwa</name>
    <name type="common">Oriental melon</name>
    <dbReference type="NCBI Taxonomy" id="1194695"/>
    <lineage>
        <taxon>Eukaryota</taxon>
        <taxon>Viridiplantae</taxon>
        <taxon>Streptophyta</taxon>
        <taxon>Embryophyta</taxon>
        <taxon>Tracheophyta</taxon>
        <taxon>Spermatophyta</taxon>
        <taxon>Magnoliopsida</taxon>
        <taxon>eudicotyledons</taxon>
        <taxon>Gunneridae</taxon>
        <taxon>Pentapetalae</taxon>
        <taxon>rosids</taxon>
        <taxon>fabids</taxon>
        <taxon>Cucurbitales</taxon>
        <taxon>Cucurbitaceae</taxon>
        <taxon>Benincaseae</taxon>
        <taxon>Cucumis</taxon>
    </lineage>
</organism>
<dbReference type="Proteomes" id="UP000321947">
    <property type="component" value="Unassembled WGS sequence"/>
</dbReference>
<proteinExistence type="predicted"/>
<reference evidence="1 2" key="1">
    <citation type="submission" date="2019-08" db="EMBL/GenBank/DDBJ databases">
        <title>Draft genome sequences of two oriental melons (Cucumis melo L. var makuwa).</title>
        <authorList>
            <person name="Kwon S.-Y."/>
        </authorList>
    </citation>
    <scope>NUCLEOTIDE SEQUENCE [LARGE SCALE GENOMIC DNA]</scope>
    <source>
        <strain evidence="2">cv. Chang Bougi</strain>
        <tissue evidence="1">Leaf</tissue>
    </source>
</reference>
<dbReference type="EMBL" id="SSTD01013924">
    <property type="protein sequence ID" value="TYK05208.1"/>
    <property type="molecule type" value="Genomic_DNA"/>
</dbReference>
<accession>A0A5D3C1X8</accession>
<evidence type="ECO:0000313" key="1">
    <source>
        <dbReference type="EMBL" id="TYK05208.1"/>
    </source>
</evidence>
<dbReference type="AlphaFoldDB" id="A0A5D3C1X8"/>
<sequence length="264" mass="30124">MDDVENEHMNVLEIVVSHRVDEHIKDYTLCKIDVDSTIVERPIVRHVIDDFIDDVDEHLSHAREQVMTNDSNEQRTMSSFSSNFDETDAIFLDFAEELDNPIGGSSSMDDTSGESNNGIHFNLGLFELFSTLGVGALRCSHGRIPMMIASSVEKSIFPHVVRFSEAIGVCVQKTFSIHCLKWADVDREWIKVGKGDLQGDCHKDFKKYRDPKEARANPPHILTNKAARQKQPYNHRSGLKLLLQQQHEHVEQRGEPVDRVELFQ</sequence>
<evidence type="ECO:0000313" key="2">
    <source>
        <dbReference type="Proteomes" id="UP000321947"/>
    </source>
</evidence>
<comment type="caution">
    <text evidence="1">The sequence shown here is derived from an EMBL/GenBank/DDBJ whole genome shotgun (WGS) entry which is preliminary data.</text>
</comment>
<protein>
    <submittedName>
        <fullName evidence="1">CACTA en-spm transposon protein</fullName>
    </submittedName>
</protein>
<gene>
    <name evidence="1" type="ORF">E5676_scaffold108G00100</name>
</gene>